<protein>
    <submittedName>
        <fullName evidence="1">Uncharacterized protein</fullName>
    </submittedName>
</protein>
<dbReference type="Proteomes" id="UP000298416">
    <property type="component" value="Unassembled WGS sequence"/>
</dbReference>
<reference evidence="1" key="2">
    <citation type="submission" date="2020-08" db="EMBL/GenBank/DDBJ databases">
        <title>Plant Genome Project.</title>
        <authorList>
            <person name="Zhang R.-G."/>
        </authorList>
    </citation>
    <scope>NUCLEOTIDE SEQUENCE</scope>
    <source>
        <strain evidence="1">Huo1</strain>
        <tissue evidence="1">Leaf</tissue>
    </source>
</reference>
<dbReference type="EMBL" id="PNBA02000016">
    <property type="protein sequence ID" value="KAG6396102.1"/>
    <property type="molecule type" value="Genomic_DNA"/>
</dbReference>
<sequence length="85" mass="9502">MAPYVTLLQNLHTAITNSIVKVCCVRVFGGLPDDNRDINTKSVFHDTKTDVIFLLADIIGVITSPGRVVKQSRYRLIEVEISDEQ</sequence>
<accession>A0A8X8Z8L1</accession>
<proteinExistence type="predicted"/>
<gene>
    <name evidence="1" type="ORF">SASPL_142241</name>
</gene>
<comment type="caution">
    <text evidence="1">The sequence shown here is derived from an EMBL/GenBank/DDBJ whole genome shotgun (WGS) entry which is preliminary data.</text>
</comment>
<evidence type="ECO:0000313" key="2">
    <source>
        <dbReference type="Proteomes" id="UP000298416"/>
    </source>
</evidence>
<reference evidence="1" key="1">
    <citation type="submission" date="2018-01" db="EMBL/GenBank/DDBJ databases">
        <authorList>
            <person name="Mao J.F."/>
        </authorList>
    </citation>
    <scope>NUCLEOTIDE SEQUENCE</scope>
    <source>
        <strain evidence="1">Huo1</strain>
        <tissue evidence="1">Leaf</tissue>
    </source>
</reference>
<evidence type="ECO:0000313" key="1">
    <source>
        <dbReference type="EMBL" id="KAG6396102.1"/>
    </source>
</evidence>
<dbReference type="AlphaFoldDB" id="A0A8X8Z8L1"/>
<keyword evidence="2" id="KW-1185">Reference proteome</keyword>
<organism evidence="1">
    <name type="scientific">Salvia splendens</name>
    <name type="common">Scarlet sage</name>
    <dbReference type="NCBI Taxonomy" id="180675"/>
    <lineage>
        <taxon>Eukaryota</taxon>
        <taxon>Viridiplantae</taxon>
        <taxon>Streptophyta</taxon>
        <taxon>Embryophyta</taxon>
        <taxon>Tracheophyta</taxon>
        <taxon>Spermatophyta</taxon>
        <taxon>Magnoliopsida</taxon>
        <taxon>eudicotyledons</taxon>
        <taxon>Gunneridae</taxon>
        <taxon>Pentapetalae</taxon>
        <taxon>asterids</taxon>
        <taxon>lamiids</taxon>
        <taxon>Lamiales</taxon>
        <taxon>Lamiaceae</taxon>
        <taxon>Nepetoideae</taxon>
        <taxon>Mentheae</taxon>
        <taxon>Salviinae</taxon>
        <taxon>Salvia</taxon>
        <taxon>Salvia subgen. Calosphace</taxon>
        <taxon>core Calosphace</taxon>
    </lineage>
</organism>
<name>A0A8X8Z8L1_SALSN</name>